<keyword evidence="14" id="KW-1185">Reference proteome</keyword>
<keyword evidence="4 13" id="KW-0645">Protease</keyword>
<evidence type="ECO:0000313" key="13">
    <source>
        <dbReference type="EMBL" id="NYT50552.1"/>
    </source>
</evidence>
<accession>A0A853G3Y5</accession>
<dbReference type="PROSITE" id="PS50106">
    <property type="entry name" value="PDZ"/>
    <property type="match status" value="1"/>
</dbReference>
<evidence type="ECO:0000313" key="14">
    <source>
        <dbReference type="Proteomes" id="UP000559809"/>
    </source>
</evidence>
<dbReference type="InterPro" id="IPR041489">
    <property type="entry name" value="PDZ_6"/>
</dbReference>
<evidence type="ECO:0000259" key="12">
    <source>
        <dbReference type="PROSITE" id="PS50106"/>
    </source>
</evidence>
<keyword evidence="5 11" id="KW-0812">Transmembrane</keyword>
<proteinExistence type="inferred from homology"/>
<feature type="transmembrane region" description="Helical" evidence="11">
    <location>
        <begin position="422"/>
        <end position="443"/>
    </location>
</feature>
<dbReference type="InterPro" id="IPR036034">
    <property type="entry name" value="PDZ_sf"/>
</dbReference>
<dbReference type="GO" id="GO:0046872">
    <property type="term" value="F:metal ion binding"/>
    <property type="evidence" value="ECO:0007669"/>
    <property type="project" value="UniProtKB-KW"/>
</dbReference>
<dbReference type="GO" id="GO:0016020">
    <property type="term" value="C:membrane"/>
    <property type="evidence" value="ECO:0007669"/>
    <property type="project" value="UniProtKB-SubCell"/>
</dbReference>
<evidence type="ECO:0000256" key="4">
    <source>
        <dbReference type="ARBA" id="ARBA00022670"/>
    </source>
</evidence>
<keyword evidence="10 11" id="KW-0472">Membrane</keyword>
<dbReference type="GO" id="GO:0004222">
    <property type="term" value="F:metalloendopeptidase activity"/>
    <property type="evidence" value="ECO:0007669"/>
    <property type="project" value="InterPro"/>
</dbReference>
<organism evidence="13 14">
    <name type="scientific">Parapusillimonas granuli</name>
    <dbReference type="NCBI Taxonomy" id="380911"/>
    <lineage>
        <taxon>Bacteria</taxon>
        <taxon>Pseudomonadati</taxon>
        <taxon>Pseudomonadota</taxon>
        <taxon>Betaproteobacteria</taxon>
        <taxon>Burkholderiales</taxon>
        <taxon>Alcaligenaceae</taxon>
        <taxon>Parapusillimonas</taxon>
    </lineage>
</organism>
<protein>
    <recommendedName>
        <fullName evidence="11">Zinc metalloprotease</fullName>
        <ecNumber evidence="11">3.4.24.-</ecNumber>
    </recommendedName>
</protein>
<dbReference type="CDD" id="cd06163">
    <property type="entry name" value="S2P-M50_PDZ_RseP-like"/>
    <property type="match status" value="1"/>
</dbReference>
<dbReference type="SMART" id="SM00228">
    <property type="entry name" value="PDZ"/>
    <property type="match status" value="2"/>
</dbReference>
<keyword evidence="7 11" id="KW-0862">Zinc</keyword>
<dbReference type="GO" id="GO:0006508">
    <property type="term" value="P:proteolysis"/>
    <property type="evidence" value="ECO:0007669"/>
    <property type="project" value="UniProtKB-KW"/>
</dbReference>
<gene>
    <name evidence="13" type="primary">rseP</name>
    <name evidence="13" type="ORF">H0A72_14625</name>
</gene>
<dbReference type="Pfam" id="PF17820">
    <property type="entry name" value="PDZ_6"/>
    <property type="match status" value="1"/>
</dbReference>
<dbReference type="RefSeq" id="WP_180156591.1">
    <property type="nucleotide sequence ID" value="NZ_JACCEM010000007.1"/>
</dbReference>
<dbReference type="PANTHER" id="PTHR42837">
    <property type="entry name" value="REGULATOR OF SIGMA-E PROTEASE RSEP"/>
    <property type="match status" value="1"/>
</dbReference>
<dbReference type="PANTHER" id="PTHR42837:SF2">
    <property type="entry name" value="MEMBRANE METALLOPROTEASE ARASP2, CHLOROPLASTIC-RELATED"/>
    <property type="match status" value="1"/>
</dbReference>
<sequence>MLFTLLAFAVALGVLITFHELGHYWVARLCGVRVLTFSVGFGKIVFRRKDRHGTEWALSAIPLGGYVKMLDDPLPDASPEQAAQAFNRKSLRQRSAIVAAGPIANLLLAALLYSALNLAGTSEPAAILAAPPAHTQAAQAGVMAGDRITAVNGRPVQSWGEARWQLLDLLTAGGEARLQVDTGAGQARERVLRLRPAAIVPESADPMAEAGLALAMPRPRISGVNAGGAGEAAGLRDGDLILAVGGVENPSAGAVVREIQKYPGRPVAVTVQRDGAALALTVVPQAQAGEDGAQVGRIGVMLAADLPMVTVRYGLAESLYRGVAKTADTVWFSLKMMGRMLIGDVSMRNVSGPVTIADYAGQTARIGLAAYIGFLALISVSIGVLNLLPIPMLDGGHLMYYAFEAVRGKPLPEKWLENGQRIGLGLLAALMGLAFFNDFTRLFS</sequence>
<evidence type="ECO:0000256" key="2">
    <source>
        <dbReference type="ARBA" id="ARBA00004141"/>
    </source>
</evidence>
<evidence type="ECO:0000256" key="5">
    <source>
        <dbReference type="ARBA" id="ARBA00022692"/>
    </source>
</evidence>
<reference evidence="13 14" key="1">
    <citation type="submission" date="2020-07" db="EMBL/GenBank/DDBJ databases">
        <title>Taxonomic revisions and descriptions of new bacterial species based on genomic comparisons in the high-G+C-content subgroup of the family Alcaligenaceae.</title>
        <authorList>
            <person name="Szabo A."/>
            <person name="Felfoldi T."/>
        </authorList>
    </citation>
    <scope>NUCLEOTIDE SEQUENCE [LARGE SCALE GENOMIC DNA]</scope>
    <source>
        <strain evidence="13 14">LMG 24012</strain>
    </source>
</reference>
<keyword evidence="8 11" id="KW-1133">Transmembrane helix</keyword>
<dbReference type="InterPro" id="IPR001478">
    <property type="entry name" value="PDZ"/>
</dbReference>
<evidence type="ECO:0000256" key="11">
    <source>
        <dbReference type="RuleBase" id="RU362031"/>
    </source>
</evidence>
<dbReference type="AlphaFoldDB" id="A0A853G3Y5"/>
<keyword evidence="9 11" id="KW-0482">Metalloprotease</keyword>
<dbReference type="SUPFAM" id="SSF50156">
    <property type="entry name" value="PDZ domain-like"/>
    <property type="match status" value="2"/>
</dbReference>
<dbReference type="Proteomes" id="UP000559809">
    <property type="component" value="Unassembled WGS sequence"/>
</dbReference>
<evidence type="ECO:0000256" key="9">
    <source>
        <dbReference type="ARBA" id="ARBA00023049"/>
    </source>
</evidence>
<keyword evidence="11" id="KW-0479">Metal-binding</keyword>
<name>A0A853G3Y5_9BURK</name>
<feature type="domain" description="PDZ" evidence="12">
    <location>
        <begin position="199"/>
        <end position="286"/>
    </location>
</feature>
<dbReference type="EC" id="3.4.24.-" evidence="11"/>
<evidence type="ECO:0000256" key="3">
    <source>
        <dbReference type="ARBA" id="ARBA00007931"/>
    </source>
</evidence>
<evidence type="ECO:0000256" key="6">
    <source>
        <dbReference type="ARBA" id="ARBA00022801"/>
    </source>
</evidence>
<comment type="caution">
    <text evidence="13">The sequence shown here is derived from an EMBL/GenBank/DDBJ whole genome shotgun (WGS) entry which is preliminary data.</text>
</comment>
<feature type="transmembrane region" description="Helical" evidence="11">
    <location>
        <begin position="23"/>
        <end position="46"/>
    </location>
</feature>
<dbReference type="NCBIfam" id="TIGR00054">
    <property type="entry name" value="RIP metalloprotease RseP"/>
    <property type="match status" value="1"/>
</dbReference>
<dbReference type="InterPro" id="IPR004387">
    <property type="entry name" value="Pept_M50_Zn"/>
</dbReference>
<dbReference type="Pfam" id="PF02163">
    <property type="entry name" value="Peptidase_M50"/>
    <property type="match status" value="1"/>
</dbReference>
<evidence type="ECO:0000256" key="1">
    <source>
        <dbReference type="ARBA" id="ARBA00001947"/>
    </source>
</evidence>
<dbReference type="InterPro" id="IPR008915">
    <property type="entry name" value="Peptidase_M50"/>
</dbReference>
<comment type="cofactor">
    <cofactor evidence="1 11">
        <name>Zn(2+)</name>
        <dbReference type="ChEBI" id="CHEBI:29105"/>
    </cofactor>
</comment>
<evidence type="ECO:0000256" key="8">
    <source>
        <dbReference type="ARBA" id="ARBA00022989"/>
    </source>
</evidence>
<evidence type="ECO:0000256" key="10">
    <source>
        <dbReference type="ARBA" id="ARBA00023136"/>
    </source>
</evidence>
<evidence type="ECO:0000256" key="7">
    <source>
        <dbReference type="ARBA" id="ARBA00022833"/>
    </source>
</evidence>
<keyword evidence="6 11" id="KW-0378">Hydrolase</keyword>
<comment type="similarity">
    <text evidence="3 11">Belongs to the peptidase M50B family.</text>
</comment>
<dbReference type="Gene3D" id="2.30.42.10">
    <property type="match status" value="2"/>
</dbReference>
<comment type="subcellular location">
    <subcellularLocation>
        <location evidence="2">Membrane</location>
        <topology evidence="2">Multi-pass membrane protein</topology>
    </subcellularLocation>
</comment>
<dbReference type="EMBL" id="JACCEM010000007">
    <property type="protein sequence ID" value="NYT50552.1"/>
    <property type="molecule type" value="Genomic_DNA"/>
</dbReference>
<feature type="transmembrane region" description="Helical" evidence="11">
    <location>
        <begin position="368"/>
        <end position="388"/>
    </location>
</feature>